<gene>
    <name evidence="10" type="ordered locus">CA_C3615</name>
</gene>
<feature type="transmembrane region" description="Helical" evidence="7">
    <location>
        <begin position="343"/>
        <end position="365"/>
    </location>
</feature>
<sequence>MIDLNMIINSIRKRKLANCVIIIQFTIAFFALIISIGLVMDIVNKIYMARKMANFNSYILQDNGDNILAKREFYDELKTKKNVDSYGFYFYQRESINYLNISAGMLNMFNFNVKSGKNLSKKDFKGNGEISVIITPDLKEKYPVGTTLKRQYLNQVITYKVVGIVDNSFKFWYKSDKLVETPKNTIICPSNLDDYNINSANIIIALKDTHKVKNLEDSFKNILNNTNKDASQIDDTNSQRNSIINLRKYMLSVVHEKIQTIVYSIFFSITIVFLSVTGLIINLSLLLTKRLTEFGIRISLGATIKDISKLISAELLIDFIIAYIISIIPTVLANVYLPKSGGILINLWSLFIVFVIILFFTFLIFKNILRILKKYQPIELIRGA</sequence>
<dbReference type="InterPro" id="IPR003838">
    <property type="entry name" value="ABC3_permease_C"/>
</dbReference>
<feature type="domain" description="MacB-like periplasmic core" evidence="9">
    <location>
        <begin position="83"/>
        <end position="221"/>
    </location>
</feature>
<dbReference type="PIR" id="G97343">
    <property type="entry name" value="G97343"/>
</dbReference>
<dbReference type="AlphaFoldDB" id="Q97D65"/>
<evidence type="ECO:0000256" key="4">
    <source>
        <dbReference type="ARBA" id="ARBA00022989"/>
    </source>
</evidence>
<dbReference type="RefSeq" id="WP_010966878.1">
    <property type="nucleotide sequence ID" value="NC_003030.1"/>
</dbReference>
<evidence type="ECO:0000256" key="3">
    <source>
        <dbReference type="ARBA" id="ARBA00022692"/>
    </source>
</evidence>
<evidence type="ECO:0000256" key="1">
    <source>
        <dbReference type="ARBA" id="ARBA00004651"/>
    </source>
</evidence>
<evidence type="ECO:0000256" key="5">
    <source>
        <dbReference type="ARBA" id="ARBA00023136"/>
    </source>
</evidence>
<feature type="transmembrane region" description="Helical" evidence="7">
    <location>
        <begin position="261"/>
        <end position="287"/>
    </location>
</feature>
<dbReference type="Proteomes" id="UP000000814">
    <property type="component" value="Chromosome"/>
</dbReference>
<accession>Q97D65</accession>
<dbReference type="GO" id="GO:0005886">
    <property type="term" value="C:plasma membrane"/>
    <property type="evidence" value="ECO:0007669"/>
    <property type="project" value="UniProtKB-SubCell"/>
</dbReference>
<feature type="transmembrane region" description="Helical" evidence="7">
    <location>
        <begin position="315"/>
        <end position="337"/>
    </location>
</feature>
<comment type="similarity">
    <text evidence="6">Belongs to the ABC-4 integral membrane protein family.</text>
</comment>
<dbReference type="KEGG" id="cac:CA_C3615"/>
<dbReference type="OrthoDB" id="1897773at2"/>
<dbReference type="GO" id="GO:0022857">
    <property type="term" value="F:transmembrane transporter activity"/>
    <property type="evidence" value="ECO:0007669"/>
    <property type="project" value="TreeGrafter"/>
</dbReference>
<evidence type="ECO:0000313" key="10">
    <source>
        <dbReference type="EMBL" id="AAK81538.1"/>
    </source>
</evidence>
<evidence type="ECO:0000259" key="8">
    <source>
        <dbReference type="Pfam" id="PF02687"/>
    </source>
</evidence>
<dbReference type="PATRIC" id="fig|272562.8.peg.3805"/>
<feature type="transmembrane region" description="Helical" evidence="7">
    <location>
        <begin position="16"/>
        <end position="40"/>
    </location>
</feature>
<dbReference type="Pfam" id="PF02687">
    <property type="entry name" value="FtsX"/>
    <property type="match status" value="1"/>
</dbReference>
<evidence type="ECO:0000259" key="9">
    <source>
        <dbReference type="Pfam" id="PF12704"/>
    </source>
</evidence>
<evidence type="ECO:0000256" key="2">
    <source>
        <dbReference type="ARBA" id="ARBA00022475"/>
    </source>
</evidence>
<evidence type="ECO:0000256" key="7">
    <source>
        <dbReference type="SAM" id="Phobius"/>
    </source>
</evidence>
<evidence type="ECO:0000256" key="6">
    <source>
        <dbReference type="ARBA" id="ARBA00038076"/>
    </source>
</evidence>
<dbReference type="Pfam" id="PF12704">
    <property type="entry name" value="MacB_PCD"/>
    <property type="match status" value="1"/>
</dbReference>
<dbReference type="STRING" id="272562.CA_C3615"/>
<dbReference type="eggNOG" id="COG0577">
    <property type="taxonomic scope" value="Bacteria"/>
</dbReference>
<keyword evidence="2" id="KW-1003">Cell membrane</keyword>
<dbReference type="GeneID" id="45000113"/>
<reference evidence="10 11" key="1">
    <citation type="journal article" date="2001" name="J. Bacteriol.">
        <title>Genome sequence and comparative analysis of the solvent-producing bacterium Clostridium acetobutylicum.</title>
        <authorList>
            <person name="Nolling J."/>
            <person name="Breton G."/>
            <person name="Omelchenko M.V."/>
            <person name="Makarova K.S."/>
            <person name="Zeng Q."/>
            <person name="Gibson R."/>
            <person name="Lee H.M."/>
            <person name="Dubois J."/>
            <person name="Qiu D."/>
            <person name="Hitti J."/>
            <person name="Wolf Y.I."/>
            <person name="Tatusov R.L."/>
            <person name="Sabathe F."/>
            <person name="Doucette-Stamm L."/>
            <person name="Soucaille P."/>
            <person name="Daly M.J."/>
            <person name="Bennett G.N."/>
            <person name="Koonin E.V."/>
            <person name="Smith D.R."/>
        </authorList>
    </citation>
    <scope>NUCLEOTIDE SEQUENCE [LARGE SCALE GENOMIC DNA]</scope>
    <source>
        <strain evidence="11">ATCC 824 / DSM 792 / JCM 1419 / LMG 5710 / VKM B-1787</strain>
    </source>
</reference>
<dbReference type="InterPro" id="IPR050250">
    <property type="entry name" value="Macrolide_Exporter_MacB"/>
</dbReference>
<protein>
    <submittedName>
        <fullName evidence="10">Uncharacterized conserved membrane protein, possible permease</fullName>
    </submittedName>
</protein>
<name>Q97D65_CLOAB</name>
<dbReference type="HOGENOM" id="CLU_693900_0_0_9"/>
<keyword evidence="11" id="KW-1185">Reference proteome</keyword>
<keyword evidence="5 7" id="KW-0472">Membrane</keyword>
<feature type="domain" description="ABC3 transporter permease C-terminal" evidence="8">
    <location>
        <begin position="265"/>
        <end position="364"/>
    </location>
</feature>
<dbReference type="InterPro" id="IPR025857">
    <property type="entry name" value="MacB_PCD"/>
</dbReference>
<proteinExistence type="inferred from homology"/>
<keyword evidence="4 7" id="KW-1133">Transmembrane helix</keyword>
<keyword evidence="3 7" id="KW-0812">Transmembrane</keyword>
<comment type="subcellular location">
    <subcellularLocation>
        <location evidence="1">Cell membrane</location>
        <topology evidence="1">Multi-pass membrane protein</topology>
    </subcellularLocation>
</comment>
<dbReference type="PANTHER" id="PTHR30572">
    <property type="entry name" value="MEMBRANE COMPONENT OF TRANSPORTER-RELATED"/>
    <property type="match status" value="1"/>
</dbReference>
<organism evidence="10 11">
    <name type="scientific">Clostridium acetobutylicum (strain ATCC 824 / DSM 792 / JCM 1419 / IAM 19013 / LMG 5710 / NBRC 13948 / NRRL B-527 / VKM B-1787 / 2291 / W)</name>
    <dbReference type="NCBI Taxonomy" id="272562"/>
    <lineage>
        <taxon>Bacteria</taxon>
        <taxon>Bacillati</taxon>
        <taxon>Bacillota</taxon>
        <taxon>Clostridia</taxon>
        <taxon>Eubacteriales</taxon>
        <taxon>Clostridiaceae</taxon>
        <taxon>Clostridium</taxon>
    </lineage>
</organism>
<dbReference type="PANTHER" id="PTHR30572:SF4">
    <property type="entry name" value="ABC TRANSPORTER PERMEASE YTRF"/>
    <property type="match status" value="1"/>
</dbReference>
<evidence type="ECO:0000313" key="11">
    <source>
        <dbReference type="Proteomes" id="UP000000814"/>
    </source>
</evidence>
<dbReference type="EMBL" id="AE001437">
    <property type="protein sequence ID" value="AAK81538.1"/>
    <property type="molecule type" value="Genomic_DNA"/>
</dbReference>